<feature type="transmembrane region" description="Helical" evidence="8">
    <location>
        <begin position="45"/>
        <end position="66"/>
    </location>
</feature>
<evidence type="ECO:0000313" key="10">
    <source>
        <dbReference type="Proteomes" id="UP001299546"/>
    </source>
</evidence>
<name>A0ABS8DMF3_9FIRM</name>
<keyword evidence="5 8" id="KW-0812">Transmembrane</keyword>
<evidence type="ECO:0000256" key="3">
    <source>
        <dbReference type="ARBA" id="ARBA00022475"/>
    </source>
</evidence>
<evidence type="ECO:0000256" key="8">
    <source>
        <dbReference type="SAM" id="Phobius"/>
    </source>
</evidence>
<evidence type="ECO:0000256" key="4">
    <source>
        <dbReference type="ARBA" id="ARBA00022519"/>
    </source>
</evidence>
<keyword evidence="7 8" id="KW-0472">Membrane</keyword>
<keyword evidence="3" id="KW-1003">Cell membrane</keyword>
<comment type="caution">
    <text evidence="9">The sequence shown here is derived from an EMBL/GenBank/DDBJ whole genome shotgun (WGS) entry which is preliminary data.</text>
</comment>
<dbReference type="PANTHER" id="PTHR32196:SF21">
    <property type="entry name" value="ABC TRANSPORTER PERMEASE PROTEIN YPHD-RELATED"/>
    <property type="match status" value="1"/>
</dbReference>
<proteinExistence type="predicted"/>
<evidence type="ECO:0000256" key="1">
    <source>
        <dbReference type="ARBA" id="ARBA00004651"/>
    </source>
</evidence>
<dbReference type="EMBL" id="JAJCIS010000016">
    <property type="protein sequence ID" value="MCB7388884.1"/>
    <property type="molecule type" value="Genomic_DNA"/>
</dbReference>
<dbReference type="CDD" id="cd06579">
    <property type="entry name" value="TM_PBP1_transp_AraH_like"/>
    <property type="match status" value="1"/>
</dbReference>
<evidence type="ECO:0000256" key="5">
    <source>
        <dbReference type="ARBA" id="ARBA00022692"/>
    </source>
</evidence>
<evidence type="ECO:0000256" key="6">
    <source>
        <dbReference type="ARBA" id="ARBA00022989"/>
    </source>
</evidence>
<accession>A0ABS8DMF3</accession>
<dbReference type="Proteomes" id="UP001299546">
    <property type="component" value="Unassembled WGS sequence"/>
</dbReference>
<feature type="transmembrane region" description="Helical" evidence="8">
    <location>
        <begin position="212"/>
        <end position="231"/>
    </location>
</feature>
<dbReference type="PANTHER" id="PTHR32196">
    <property type="entry name" value="ABC TRANSPORTER PERMEASE PROTEIN YPHD-RELATED-RELATED"/>
    <property type="match status" value="1"/>
</dbReference>
<feature type="transmembrane region" description="Helical" evidence="8">
    <location>
        <begin position="71"/>
        <end position="89"/>
    </location>
</feature>
<keyword evidence="4" id="KW-0997">Cell inner membrane</keyword>
<dbReference type="InterPro" id="IPR001851">
    <property type="entry name" value="ABC_transp_permease"/>
</dbReference>
<keyword evidence="10" id="KW-1185">Reference proteome</keyword>
<feature type="transmembrane region" description="Helical" evidence="8">
    <location>
        <begin position="290"/>
        <end position="306"/>
    </location>
</feature>
<feature type="transmembrane region" description="Helical" evidence="8">
    <location>
        <begin position="123"/>
        <end position="143"/>
    </location>
</feature>
<keyword evidence="2" id="KW-0813">Transport</keyword>
<feature type="transmembrane region" description="Helical" evidence="8">
    <location>
        <begin position="163"/>
        <end position="180"/>
    </location>
</feature>
<dbReference type="Pfam" id="PF02653">
    <property type="entry name" value="BPD_transp_2"/>
    <property type="match status" value="1"/>
</dbReference>
<sequence length="325" mass="34917">MNRYKLAKSMLKYSRVFILIVLFAFFSIATDTFWSPTKWGNVTNIVLQQVPFLMLLAISMTLAILLNGIDLSIGSGVALISCFVGLILNKTYNPWLGIFGGIVMGLVMGLIMGILISKVKVSAFVTTYSMQWILRGFALVLLGGKQIYDFGPKFRPIFTSSKYTFFIISLVILLIMMFLLGRTTFGKAVYAIGKNKEAAAISGINTGRVITISYMISGVIIGLAAVLYIANLGSAEPVIGSDFAIKAIAATLIGGTAFGGGKGKMSNAFVGALIMLILTNGMIQIGVPSVWQQFVIGAVIIISIIMERGMEKLGNKVSLAEASQS</sequence>
<gene>
    <name evidence="9" type="ORF">LIZ65_16470</name>
</gene>
<organism evidence="9 10">
    <name type="scientific">Bariatricus massiliensis</name>
    <dbReference type="NCBI Taxonomy" id="1745713"/>
    <lineage>
        <taxon>Bacteria</taxon>
        <taxon>Bacillati</taxon>
        <taxon>Bacillota</taxon>
        <taxon>Clostridia</taxon>
        <taxon>Lachnospirales</taxon>
        <taxon>Lachnospiraceae</taxon>
        <taxon>Bariatricus</taxon>
    </lineage>
</organism>
<feature type="transmembrane region" description="Helical" evidence="8">
    <location>
        <begin position="268"/>
        <end position="284"/>
    </location>
</feature>
<dbReference type="RefSeq" id="WP_066733383.1">
    <property type="nucleotide sequence ID" value="NZ_JAJCIQ010000016.1"/>
</dbReference>
<reference evidence="9 10" key="1">
    <citation type="submission" date="2021-10" db="EMBL/GenBank/DDBJ databases">
        <title>Collection of gut derived symbiotic bacterial strains cultured from healthy donors.</title>
        <authorList>
            <person name="Lin H."/>
            <person name="Littmann E."/>
            <person name="Kohout C."/>
            <person name="Pamer E.G."/>
        </authorList>
    </citation>
    <scope>NUCLEOTIDE SEQUENCE [LARGE SCALE GENOMIC DNA]</scope>
    <source>
        <strain evidence="9 10">DFI.1.165</strain>
    </source>
</reference>
<keyword evidence="6 8" id="KW-1133">Transmembrane helix</keyword>
<evidence type="ECO:0000256" key="2">
    <source>
        <dbReference type="ARBA" id="ARBA00022448"/>
    </source>
</evidence>
<evidence type="ECO:0000313" key="9">
    <source>
        <dbReference type="EMBL" id="MCB7388884.1"/>
    </source>
</evidence>
<evidence type="ECO:0000256" key="7">
    <source>
        <dbReference type="ARBA" id="ARBA00023136"/>
    </source>
</evidence>
<feature type="transmembrane region" description="Helical" evidence="8">
    <location>
        <begin position="95"/>
        <end position="116"/>
    </location>
</feature>
<protein>
    <submittedName>
        <fullName evidence="9">ABC transporter permease</fullName>
    </submittedName>
</protein>
<comment type="subcellular location">
    <subcellularLocation>
        <location evidence="1">Cell membrane</location>
        <topology evidence="1">Multi-pass membrane protein</topology>
    </subcellularLocation>
</comment>
<feature type="transmembrane region" description="Helical" evidence="8">
    <location>
        <begin position="243"/>
        <end position="261"/>
    </location>
</feature>